<evidence type="ECO:0000313" key="4">
    <source>
        <dbReference type="EMBL" id="GLG87101.1"/>
    </source>
</evidence>
<dbReference type="Proteomes" id="UP000095362">
    <property type="component" value="Unassembled WGS sequence"/>
</dbReference>
<sequence>MKHNLYMYIFVMAAVTYLIRMLPLTLIRKEIKNTFIKSFLYYVPYVTLAVMTFPAILTATANIWSAAIGFAIALILAWNRKSLICVSLFSCAGVFLVELLTGL</sequence>
<evidence type="ECO:0000256" key="1">
    <source>
        <dbReference type="SAM" id="Phobius"/>
    </source>
</evidence>
<dbReference type="RefSeq" id="WP_022220771.1">
    <property type="nucleotide sequence ID" value="NZ_BSCI01000008.1"/>
</dbReference>
<dbReference type="Pfam" id="PF05437">
    <property type="entry name" value="AzlD"/>
    <property type="match status" value="1"/>
</dbReference>
<dbReference type="EMBL" id="QSOV01000005">
    <property type="protein sequence ID" value="RGJ24107.1"/>
    <property type="molecule type" value="Genomic_DNA"/>
</dbReference>
<dbReference type="Proteomes" id="UP000554488">
    <property type="component" value="Unassembled WGS sequence"/>
</dbReference>
<reference evidence="8 9" key="1">
    <citation type="submission" date="2015-09" db="EMBL/GenBank/DDBJ databases">
        <authorList>
            <consortium name="Pathogen Informatics"/>
        </authorList>
    </citation>
    <scope>NUCLEOTIDE SEQUENCE [LARGE SCALE GENOMIC DNA]</scope>
    <source>
        <strain evidence="3 8">2789STDY5834866</strain>
        <strain evidence="2 9">2789STDY5834962</strain>
    </source>
</reference>
<evidence type="ECO:0000313" key="11">
    <source>
        <dbReference type="Proteomes" id="UP000283360"/>
    </source>
</evidence>
<dbReference type="OrthoDB" id="9811308at2"/>
<dbReference type="PaxDb" id="410072-ERS852525_01329"/>
<dbReference type="Proteomes" id="UP000095727">
    <property type="component" value="Unassembled WGS sequence"/>
</dbReference>
<reference evidence="4" key="5">
    <citation type="submission" date="2022-09" db="EMBL/GenBank/DDBJ databases">
        <title>Draft genome sequence of Coprococcus comes strain 31264.</title>
        <authorList>
            <person name="Atsushi H."/>
            <person name="Moriya O."/>
            <person name="Mitsuo S."/>
        </authorList>
    </citation>
    <scope>NUCLEOTIDE SEQUENCE</scope>
    <source>
        <strain evidence="4">JCM 31264</strain>
    </source>
</reference>
<feature type="transmembrane region" description="Helical" evidence="1">
    <location>
        <begin position="83"/>
        <end position="101"/>
    </location>
</feature>
<dbReference type="GeneID" id="92825631"/>
<keyword evidence="11" id="KW-1185">Reference proteome</keyword>
<dbReference type="AlphaFoldDB" id="A0A173S585"/>
<dbReference type="Proteomes" id="UP000283360">
    <property type="component" value="Unassembled WGS sequence"/>
</dbReference>
<dbReference type="EMBL" id="CYZK01000004">
    <property type="protein sequence ID" value="CUN87156.1"/>
    <property type="molecule type" value="Genomic_DNA"/>
</dbReference>
<dbReference type="STRING" id="410072.ERS852525_01329"/>
<feature type="transmembrane region" description="Helical" evidence="1">
    <location>
        <begin position="63"/>
        <end position="78"/>
    </location>
</feature>
<feature type="transmembrane region" description="Helical" evidence="1">
    <location>
        <begin position="6"/>
        <end position="27"/>
    </location>
</feature>
<evidence type="ECO:0000313" key="12">
    <source>
        <dbReference type="Proteomes" id="UP000554488"/>
    </source>
</evidence>
<evidence type="ECO:0000313" key="3">
    <source>
        <dbReference type="EMBL" id="CUN87156.1"/>
    </source>
</evidence>
<proteinExistence type="predicted"/>
<reference evidence="5 12" key="4">
    <citation type="submission" date="2020-07" db="EMBL/GenBank/DDBJ databases">
        <title>Bacterial metabolism rescues the inhibition of intestinal drug absorption by food and drug additives.</title>
        <authorList>
            <person name="Zou L."/>
            <person name="Spanogiannopoulos P."/>
            <person name="Chien H.-C."/>
            <person name="Pieper L.M."/>
            <person name="Cai W."/>
            <person name="Khuri N."/>
            <person name="Pottel J."/>
            <person name="Vora B."/>
            <person name="Ni Z."/>
            <person name="Tsakalozou E."/>
            <person name="Zhang W."/>
            <person name="Shoichet B.K."/>
            <person name="Giacomini K.M."/>
            <person name="Turnbaugh P.J."/>
        </authorList>
    </citation>
    <scope>NUCLEOTIDE SEQUENCE [LARGE SCALE GENOMIC DNA]</scope>
    <source>
        <strain evidence="5 12">F22</strain>
    </source>
</reference>
<gene>
    <name evidence="4" type="ORF">comes_16460</name>
    <name evidence="7" type="ORF">DWX03_04595</name>
    <name evidence="6" type="ORF">DXD67_06235</name>
    <name evidence="3" type="ORF">ERS852481_00975</name>
    <name evidence="2" type="ORF">ERS852574_01147</name>
    <name evidence="5" type="ORF">HUU93_08990</name>
</gene>
<evidence type="ECO:0000313" key="2">
    <source>
        <dbReference type="EMBL" id="CUM85472.1"/>
    </source>
</evidence>
<organism evidence="2 9">
    <name type="scientific">Coprococcus comes</name>
    <dbReference type="NCBI Taxonomy" id="410072"/>
    <lineage>
        <taxon>Bacteria</taxon>
        <taxon>Bacillati</taxon>
        <taxon>Bacillota</taxon>
        <taxon>Clostridia</taxon>
        <taxon>Lachnospirales</taxon>
        <taxon>Lachnospiraceae</taxon>
        <taxon>Coprococcus</taxon>
    </lineage>
</organism>
<keyword evidence="1" id="KW-1133">Transmembrane helix</keyword>
<dbReference type="EMBL" id="BSCI01000008">
    <property type="protein sequence ID" value="GLG87101.1"/>
    <property type="molecule type" value="Genomic_DNA"/>
</dbReference>
<reference evidence="10 11" key="2">
    <citation type="submission" date="2018-08" db="EMBL/GenBank/DDBJ databases">
        <title>A genome reference for cultivated species of the human gut microbiota.</title>
        <authorList>
            <person name="Zou Y."/>
            <person name="Xue W."/>
            <person name="Luo G."/>
        </authorList>
    </citation>
    <scope>NUCLEOTIDE SEQUENCE [LARGE SCALE GENOMIC DNA]</scope>
    <source>
        <strain evidence="7 11">AF18-12LB</strain>
        <strain evidence="6 10">TM07-19</strain>
    </source>
</reference>
<evidence type="ECO:0000313" key="7">
    <source>
        <dbReference type="EMBL" id="RGT91174.1"/>
    </source>
</evidence>
<evidence type="ECO:0000313" key="9">
    <source>
        <dbReference type="Proteomes" id="UP000095727"/>
    </source>
</evidence>
<dbReference type="EMBL" id="JABWDC010000030">
    <property type="protein sequence ID" value="NUN86725.1"/>
    <property type="molecule type" value="Genomic_DNA"/>
</dbReference>
<keyword evidence="1" id="KW-0472">Membrane</keyword>
<accession>A0A173S585</accession>
<dbReference type="EMBL" id="CYXR01000006">
    <property type="protein sequence ID" value="CUM85472.1"/>
    <property type="molecule type" value="Genomic_DNA"/>
</dbReference>
<name>A0A173S585_9FIRM</name>
<evidence type="ECO:0000313" key="10">
    <source>
        <dbReference type="Proteomes" id="UP000260655"/>
    </source>
</evidence>
<dbReference type="Proteomes" id="UP000260655">
    <property type="component" value="Unassembled WGS sequence"/>
</dbReference>
<evidence type="ECO:0000313" key="5">
    <source>
        <dbReference type="EMBL" id="NUN86725.1"/>
    </source>
</evidence>
<dbReference type="InterPro" id="IPR008407">
    <property type="entry name" value="Brnchd-chn_aa_trnsp_AzlD"/>
</dbReference>
<evidence type="ECO:0000313" key="6">
    <source>
        <dbReference type="EMBL" id="RGJ24107.1"/>
    </source>
</evidence>
<feature type="transmembrane region" description="Helical" evidence="1">
    <location>
        <begin position="39"/>
        <end position="57"/>
    </location>
</feature>
<keyword evidence="1" id="KW-0812">Transmembrane</keyword>
<dbReference type="EMBL" id="QRXJ01000005">
    <property type="protein sequence ID" value="RGT91174.1"/>
    <property type="molecule type" value="Genomic_DNA"/>
</dbReference>
<reference evidence="5 12" key="3">
    <citation type="submission" date="2020-04" db="EMBL/GenBank/DDBJ databases">
        <authorList>
            <person name="Pieper L."/>
        </authorList>
    </citation>
    <scope>NUCLEOTIDE SEQUENCE [LARGE SCALE GENOMIC DNA]</scope>
    <source>
        <strain evidence="5 12">F22</strain>
    </source>
</reference>
<dbReference type="Proteomes" id="UP001145109">
    <property type="component" value="Unassembled WGS sequence"/>
</dbReference>
<reference evidence="4" key="6">
    <citation type="submission" date="2022-11" db="EMBL/GenBank/DDBJ databases">
        <title>Draft genome sequence of Coprococcus comes strain 31264.</title>
        <authorList>
            <person name="Hisatomi A."/>
            <person name="Ohkuma M."/>
            <person name="Sakamoto M."/>
        </authorList>
    </citation>
    <scope>NUCLEOTIDE SEQUENCE</scope>
    <source>
        <strain evidence="4">JCM 31264</strain>
    </source>
</reference>
<evidence type="ECO:0000313" key="8">
    <source>
        <dbReference type="Proteomes" id="UP000095362"/>
    </source>
</evidence>
<protein>
    <submittedName>
        <fullName evidence="5">AzlD domain-containing protein</fullName>
    </submittedName>
    <submittedName>
        <fullName evidence="2">Predicted membrane protein</fullName>
    </submittedName>
</protein>